<dbReference type="SMART" id="SM00471">
    <property type="entry name" value="HDc"/>
    <property type="match status" value="1"/>
</dbReference>
<evidence type="ECO:0000256" key="6">
    <source>
        <dbReference type="ARBA" id="ARBA00023268"/>
    </source>
</evidence>
<dbReference type="CDD" id="cd00077">
    <property type="entry name" value="HDc"/>
    <property type="match status" value="1"/>
</dbReference>
<dbReference type="InterPro" id="IPR013546">
    <property type="entry name" value="PII_UdlTrfase/GS_AdlTrfase"/>
</dbReference>
<organism evidence="9">
    <name type="scientific">freshwater metagenome</name>
    <dbReference type="NCBI Taxonomy" id="449393"/>
    <lineage>
        <taxon>unclassified sequences</taxon>
        <taxon>metagenomes</taxon>
        <taxon>ecological metagenomes</taxon>
    </lineage>
</organism>
<dbReference type="InterPro" id="IPR045865">
    <property type="entry name" value="ACT-like_dom_sf"/>
</dbReference>
<feature type="domain" description="ACT" evidence="7">
    <location>
        <begin position="704"/>
        <end position="777"/>
    </location>
</feature>
<evidence type="ECO:0000256" key="1">
    <source>
        <dbReference type="ARBA" id="ARBA00022679"/>
    </source>
</evidence>
<keyword evidence="2" id="KW-0548">Nucleotidyltransferase</keyword>
<dbReference type="CDD" id="cd05401">
    <property type="entry name" value="NT_GlnE_GlnD_like"/>
    <property type="match status" value="1"/>
</dbReference>
<dbReference type="GO" id="GO:0016787">
    <property type="term" value="F:hydrolase activity"/>
    <property type="evidence" value="ECO:0007669"/>
    <property type="project" value="UniProtKB-KW"/>
</dbReference>
<dbReference type="SUPFAM" id="SSF109604">
    <property type="entry name" value="HD-domain/PDEase-like"/>
    <property type="match status" value="1"/>
</dbReference>
<dbReference type="AlphaFoldDB" id="A0A6J7PQ94"/>
<evidence type="ECO:0000256" key="3">
    <source>
        <dbReference type="ARBA" id="ARBA00022737"/>
    </source>
</evidence>
<dbReference type="PANTHER" id="PTHR47320:SF1">
    <property type="entry name" value="BIFUNCTIONAL URIDYLYLTRANSFERASE_URIDYLYL-REMOVING ENZYME"/>
    <property type="match status" value="1"/>
</dbReference>
<reference evidence="9" key="1">
    <citation type="submission" date="2020-05" db="EMBL/GenBank/DDBJ databases">
        <authorList>
            <person name="Chiriac C."/>
            <person name="Salcher M."/>
            <person name="Ghai R."/>
            <person name="Kavagutti S V."/>
        </authorList>
    </citation>
    <scope>NUCLEOTIDE SEQUENCE</scope>
</reference>
<keyword evidence="1" id="KW-0808">Transferase</keyword>
<dbReference type="InterPro" id="IPR002912">
    <property type="entry name" value="ACT_dom"/>
</dbReference>
<keyword evidence="4" id="KW-0378">Hydrolase</keyword>
<dbReference type="PANTHER" id="PTHR47320">
    <property type="entry name" value="BIFUNCTIONAL URIDYLYLTRANSFERASE/URIDYLYL-REMOVING ENZYME"/>
    <property type="match status" value="1"/>
</dbReference>
<protein>
    <submittedName>
        <fullName evidence="9">Unannotated protein</fullName>
    </submittedName>
</protein>
<evidence type="ECO:0000256" key="4">
    <source>
        <dbReference type="ARBA" id="ARBA00022801"/>
    </source>
</evidence>
<dbReference type="HAMAP" id="MF_00277">
    <property type="entry name" value="PII_uridylyl_transf"/>
    <property type="match status" value="1"/>
</dbReference>
<name>A0A6J7PQ94_9ZZZZ</name>
<feature type="domain" description="ACT" evidence="7">
    <location>
        <begin position="597"/>
        <end position="673"/>
    </location>
</feature>
<dbReference type="SUPFAM" id="SSF81301">
    <property type="entry name" value="Nucleotidyltransferase"/>
    <property type="match status" value="1"/>
</dbReference>
<feature type="domain" description="HD" evidence="8">
    <location>
        <begin position="419"/>
        <end position="520"/>
    </location>
</feature>
<dbReference type="PIRSF" id="PIRSF006288">
    <property type="entry name" value="PII_uridyltransf"/>
    <property type="match status" value="1"/>
</dbReference>
<dbReference type="InterPro" id="IPR010043">
    <property type="entry name" value="UTase/UR"/>
</dbReference>
<evidence type="ECO:0000256" key="5">
    <source>
        <dbReference type="ARBA" id="ARBA00022842"/>
    </source>
</evidence>
<evidence type="ECO:0000259" key="8">
    <source>
        <dbReference type="PROSITE" id="PS51831"/>
    </source>
</evidence>
<dbReference type="EMBL" id="CAFBPD010000088">
    <property type="protein sequence ID" value="CAB5005433.1"/>
    <property type="molecule type" value="Genomic_DNA"/>
</dbReference>
<keyword evidence="3" id="KW-0677">Repeat</keyword>
<sequence length="777" mass="83881">MEPTLTASFLEERRELVRRPGPIGSGRRTALTVLTDDWLRALFRAAEGSGSDVCLIAVGGHGRMELVPGSDLDLVLLHRTDPRRAARAADRMWYPIWDSGLRLDHSVRTVGEARRMASDDMKVLLGMLDARVVAGDETVAEQLKASVFADWRSMAPRRMPDLRALVDVRRERFGELATLLEPDLKEAYGGLREATVLRAITASWITDIAHAGWEEAVDFLLDARWALHATTGRSDDVLRLQEQEQVAEALGLVDADAFLRRAYESARSIAYASDSAWHRVTRLTSKAPRFSLRQVRRPGGDRVPLAEGVVVQAGEVVLATEARPDRDPTLTLRAAAAAAQSGLPLAPITVQRLAAESAPLPYPWPRSARESFVSLLGAGAATVGVWEAMDQAGIIASLLPGWEAVRSAPQRNAVHRFTVDRHLVETAIQASALTRSVDRPDLLLVAALLHDIGKARGGDHSVIGAELTAGLAPMMGFNEEETGIIVTLVRHHLLLVDTATRRDLDDPATSAFVAERIGSAECLELLTTLTRADALATGPAAWSEWRSRLVDDLARRCLAVLAGRPAPHAPTLTEGQLSALEQEGIVVHMEAHEDHYSVTVAAPDRVGLLATVAGLLSLHRLHVRAARVVTIGERAAQVWTVQPMFGEPPGSGQFSQDLRRALDGDIDVPARLRERDHAYARTPAVSRPAPRVDVLTDAADRSTVLEVRAHDESGLLHRIASAVSAAGAGIAGAKVATLGSEAVDVFFLVDADGLPLSEDHATAVQVTVTKALEQQVP</sequence>
<gene>
    <name evidence="9" type="ORF">UFOPK4061_00593</name>
</gene>
<dbReference type="Gene3D" id="1.10.3090.10">
    <property type="entry name" value="cca-adding enzyme, domain 2"/>
    <property type="match status" value="1"/>
</dbReference>
<dbReference type="Pfam" id="PF08335">
    <property type="entry name" value="GlnD_UR_UTase"/>
    <property type="match status" value="1"/>
</dbReference>
<dbReference type="SUPFAM" id="SSF55021">
    <property type="entry name" value="ACT-like"/>
    <property type="match status" value="2"/>
</dbReference>
<dbReference type="CDD" id="cd04873">
    <property type="entry name" value="ACT_UUR-ACR-like"/>
    <property type="match status" value="1"/>
</dbReference>
<dbReference type="NCBIfam" id="NF002895">
    <property type="entry name" value="PRK03381.1"/>
    <property type="match status" value="1"/>
</dbReference>
<dbReference type="GO" id="GO:0008773">
    <property type="term" value="F:[protein-PII] uridylyltransferase activity"/>
    <property type="evidence" value="ECO:0007669"/>
    <property type="project" value="InterPro"/>
</dbReference>
<dbReference type="InterPro" id="IPR003607">
    <property type="entry name" value="HD/PDEase_dom"/>
</dbReference>
<dbReference type="Pfam" id="PF01966">
    <property type="entry name" value="HD"/>
    <property type="match status" value="1"/>
</dbReference>
<keyword evidence="5" id="KW-0460">Magnesium</keyword>
<evidence type="ECO:0000259" key="7">
    <source>
        <dbReference type="PROSITE" id="PS51671"/>
    </source>
</evidence>
<dbReference type="PROSITE" id="PS51671">
    <property type="entry name" value="ACT"/>
    <property type="match status" value="2"/>
</dbReference>
<evidence type="ECO:0000256" key="2">
    <source>
        <dbReference type="ARBA" id="ARBA00022695"/>
    </source>
</evidence>
<evidence type="ECO:0000313" key="9">
    <source>
        <dbReference type="EMBL" id="CAB5005433.1"/>
    </source>
</evidence>
<proteinExistence type="inferred from homology"/>
<dbReference type="NCBIfam" id="TIGR01693">
    <property type="entry name" value="UTase_glnD"/>
    <property type="match status" value="1"/>
</dbReference>
<keyword evidence="6" id="KW-0511">Multifunctional enzyme</keyword>
<dbReference type="PROSITE" id="PS51831">
    <property type="entry name" value="HD"/>
    <property type="match status" value="1"/>
</dbReference>
<dbReference type="InterPro" id="IPR043519">
    <property type="entry name" value="NT_sf"/>
</dbReference>
<dbReference type="InterPro" id="IPR006674">
    <property type="entry name" value="HD_domain"/>
</dbReference>
<accession>A0A6J7PQ94</accession>